<dbReference type="GO" id="GO:0050661">
    <property type="term" value="F:NADP binding"/>
    <property type="evidence" value="ECO:0007669"/>
    <property type="project" value="InterPro"/>
</dbReference>
<dbReference type="PANTHER" id="PTHR48069:SF3">
    <property type="entry name" value="DIHYDROFOLATE REDUCTASE"/>
    <property type="match status" value="1"/>
</dbReference>
<dbReference type="GO" id="GO:0046452">
    <property type="term" value="P:dihydrofolate metabolic process"/>
    <property type="evidence" value="ECO:0007669"/>
    <property type="project" value="TreeGrafter"/>
</dbReference>
<dbReference type="GO" id="GO:0046655">
    <property type="term" value="P:folic acid metabolic process"/>
    <property type="evidence" value="ECO:0007669"/>
    <property type="project" value="TreeGrafter"/>
</dbReference>
<comment type="function">
    <text evidence="7">Key enzyme in folate metabolism. Catalyzes an essential reaction for de novo glycine and purine synthesis, and for DNA precursor synthesis.</text>
</comment>
<dbReference type="SUPFAM" id="SSF53597">
    <property type="entry name" value="Dihydrofolate reductase-like"/>
    <property type="match status" value="1"/>
</dbReference>
<comment type="pathway">
    <text evidence="1 7">Cofactor biosynthesis; tetrahydrofolate biosynthesis; 5,6,7,8-tetrahydrofolate from 7,8-dihydrofolate: step 1/1.</text>
</comment>
<evidence type="ECO:0000256" key="5">
    <source>
        <dbReference type="ARBA" id="ARBA00022857"/>
    </source>
</evidence>
<dbReference type="Proteomes" id="UP000177370">
    <property type="component" value="Unassembled WGS sequence"/>
</dbReference>
<reference evidence="9 10" key="1">
    <citation type="journal article" date="2016" name="Nat. Commun.">
        <title>Thousands of microbial genomes shed light on interconnected biogeochemical processes in an aquifer system.</title>
        <authorList>
            <person name="Anantharaman K."/>
            <person name="Brown C.T."/>
            <person name="Hug L.A."/>
            <person name="Sharon I."/>
            <person name="Castelle C.J."/>
            <person name="Probst A.J."/>
            <person name="Thomas B.C."/>
            <person name="Singh A."/>
            <person name="Wilkins M.J."/>
            <person name="Karaoz U."/>
            <person name="Brodie E.L."/>
            <person name="Williams K.H."/>
            <person name="Hubbard S.S."/>
            <person name="Banfield J.F."/>
        </authorList>
    </citation>
    <scope>NUCLEOTIDE SEQUENCE [LARGE SCALE GENOMIC DNA]</scope>
</reference>
<dbReference type="GO" id="GO:0005829">
    <property type="term" value="C:cytosol"/>
    <property type="evidence" value="ECO:0007669"/>
    <property type="project" value="TreeGrafter"/>
</dbReference>
<evidence type="ECO:0000256" key="1">
    <source>
        <dbReference type="ARBA" id="ARBA00004903"/>
    </source>
</evidence>
<keyword evidence="4 7" id="KW-0554">One-carbon metabolism</keyword>
<dbReference type="PROSITE" id="PS51330">
    <property type="entry name" value="DHFR_2"/>
    <property type="match status" value="1"/>
</dbReference>
<evidence type="ECO:0000256" key="7">
    <source>
        <dbReference type="PIRNR" id="PIRNR000194"/>
    </source>
</evidence>
<gene>
    <name evidence="9" type="ORF">A2647_01075</name>
</gene>
<organism evidence="9 10">
    <name type="scientific">Candidatus Nomurabacteria bacterium RIFCSPHIGHO2_01_FULL_40_24b</name>
    <dbReference type="NCBI Taxonomy" id="1801739"/>
    <lineage>
        <taxon>Bacteria</taxon>
        <taxon>Candidatus Nomuraibacteriota</taxon>
    </lineage>
</organism>
<comment type="similarity">
    <text evidence="2 7">Belongs to the dihydrofolate reductase family.</text>
</comment>
<proteinExistence type="inferred from homology"/>
<dbReference type="Pfam" id="PF00186">
    <property type="entry name" value="DHFR_1"/>
    <property type="match status" value="1"/>
</dbReference>
<dbReference type="CDD" id="cd00209">
    <property type="entry name" value="DHFR"/>
    <property type="match status" value="1"/>
</dbReference>
<dbReference type="InterPro" id="IPR001796">
    <property type="entry name" value="DHFR_dom"/>
</dbReference>
<feature type="domain" description="DHFR" evidence="8">
    <location>
        <begin position="1"/>
        <end position="175"/>
    </location>
</feature>
<dbReference type="PIRSF" id="PIRSF000194">
    <property type="entry name" value="DHFR"/>
    <property type="match status" value="1"/>
</dbReference>
<name>A0A1F6V6Y4_9BACT</name>
<dbReference type="EMBL" id="MFTP01000018">
    <property type="protein sequence ID" value="OGI65460.1"/>
    <property type="molecule type" value="Genomic_DNA"/>
</dbReference>
<evidence type="ECO:0000256" key="6">
    <source>
        <dbReference type="ARBA" id="ARBA00023002"/>
    </source>
</evidence>
<evidence type="ECO:0000313" key="10">
    <source>
        <dbReference type="Proteomes" id="UP000177370"/>
    </source>
</evidence>
<comment type="caution">
    <text evidence="9">The sequence shown here is derived from an EMBL/GenBank/DDBJ whole genome shotgun (WGS) entry which is preliminary data.</text>
</comment>
<evidence type="ECO:0000256" key="4">
    <source>
        <dbReference type="ARBA" id="ARBA00022563"/>
    </source>
</evidence>
<comment type="catalytic activity">
    <reaction evidence="7">
        <text>(6S)-5,6,7,8-tetrahydrofolate + NADP(+) = 7,8-dihydrofolate + NADPH + H(+)</text>
        <dbReference type="Rhea" id="RHEA:15009"/>
        <dbReference type="ChEBI" id="CHEBI:15378"/>
        <dbReference type="ChEBI" id="CHEBI:57451"/>
        <dbReference type="ChEBI" id="CHEBI:57453"/>
        <dbReference type="ChEBI" id="CHEBI:57783"/>
        <dbReference type="ChEBI" id="CHEBI:58349"/>
        <dbReference type="EC" id="1.5.1.3"/>
    </reaction>
</comment>
<keyword evidence="5 7" id="KW-0521">NADP</keyword>
<accession>A0A1F6V6Y4</accession>
<evidence type="ECO:0000259" key="8">
    <source>
        <dbReference type="PROSITE" id="PS51330"/>
    </source>
</evidence>
<evidence type="ECO:0000256" key="3">
    <source>
        <dbReference type="ARBA" id="ARBA00012856"/>
    </source>
</evidence>
<evidence type="ECO:0000256" key="2">
    <source>
        <dbReference type="ARBA" id="ARBA00009539"/>
    </source>
</evidence>
<dbReference type="PRINTS" id="PR00070">
    <property type="entry name" value="DHFR"/>
</dbReference>
<dbReference type="InterPro" id="IPR024072">
    <property type="entry name" value="DHFR-like_dom_sf"/>
</dbReference>
<protein>
    <recommendedName>
        <fullName evidence="3 7">Dihydrofolate reductase</fullName>
        <ecNumber evidence="3 7">1.5.1.3</ecNumber>
    </recommendedName>
</protein>
<keyword evidence="6 7" id="KW-0560">Oxidoreductase</keyword>
<dbReference type="GO" id="GO:0046654">
    <property type="term" value="P:tetrahydrofolate biosynthetic process"/>
    <property type="evidence" value="ECO:0007669"/>
    <property type="project" value="UniProtKB-UniPathway"/>
</dbReference>
<dbReference type="Gene3D" id="3.40.430.10">
    <property type="entry name" value="Dihydrofolate Reductase, subunit A"/>
    <property type="match status" value="1"/>
</dbReference>
<dbReference type="GO" id="GO:0006730">
    <property type="term" value="P:one-carbon metabolic process"/>
    <property type="evidence" value="ECO:0007669"/>
    <property type="project" value="UniProtKB-KW"/>
</dbReference>
<dbReference type="InterPro" id="IPR012259">
    <property type="entry name" value="DHFR"/>
</dbReference>
<evidence type="ECO:0000313" key="9">
    <source>
        <dbReference type="EMBL" id="OGI65460.1"/>
    </source>
</evidence>
<dbReference type="UniPathway" id="UPA00077">
    <property type="reaction ID" value="UER00158"/>
</dbReference>
<sequence length="177" mass="19980">MISLIAAIGRNNELGKGNDLVWKFPADQKFFRETTSGHPIIMGRKTFESLGRSLTGEPIGRPLPNRQNIVITRDKNYLRNGLPAQAGVDVVHSLDEALKLVSKEEEVFIIGGAEIFRQAMSTADRLYITHFDAEDKGADVFFPEIVPVVWNEISHQEFKPDSENPIPYIFSVYEKFT</sequence>
<dbReference type="AlphaFoldDB" id="A0A1F6V6Y4"/>
<dbReference type="GO" id="GO:0004146">
    <property type="term" value="F:dihydrofolate reductase activity"/>
    <property type="evidence" value="ECO:0007669"/>
    <property type="project" value="UniProtKB-EC"/>
</dbReference>
<dbReference type="PANTHER" id="PTHR48069">
    <property type="entry name" value="DIHYDROFOLATE REDUCTASE"/>
    <property type="match status" value="1"/>
</dbReference>
<dbReference type="EC" id="1.5.1.3" evidence="3 7"/>